<dbReference type="PROSITE" id="PS50929">
    <property type="entry name" value="ABC_TM1F"/>
    <property type="match status" value="1"/>
</dbReference>
<dbReference type="PROSITE" id="PS00211">
    <property type="entry name" value="ABC_TRANSPORTER_1"/>
    <property type="match status" value="1"/>
</dbReference>
<dbReference type="Gene3D" id="1.20.1560.10">
    <property type="entry name" value="ABC transporter type 1, transmembrane domain"/>
    <property type="match status" value="1"/>
</dbReference>
<dbReference type="Pfam" id="PF00005">
    <property type="entry name" value="ABC_tran"/>
    <property type="match status" value="1"/>
</dbReference>
<evidence type="ECO:0000313" key="8">
    <source>
        <dbReference type="EMBL" id="GAA3732401.1"/>
    </source>
</evidence>
<dbReference type="GO" id="GO:0005524">
    <property type="term" value="F:ATP binding"/>
    <property type="evidence" value="ECO:0007669"/>
    <property type="project" value="UniProtKB-KW"/>
</dbReference>
<sequence>MGMIHDTARPRGTEDQLPPDHRGPVRFLWWLVVGQRRRTALAALLGSVWMGLLALPPYLLSRAVDDGLRAGDGGALLRWSAALLAVGLVEAWLSILRHRTMTRVRNDAAVRTARAVAHHAARLGASLSHRVAEGEVLAIGLGDVATVAQSMTAVGPGTGAVVCCLAVAAVLFSVSPLIAAVVLAGVPALALAVGPLLGRLTGALTAYRARQGELALQLADVAGGLRVLAGLGGKEAYARRYGRASARLLEEGYRVASATSWVDACGTGVPALFLAVVTWLGARTAAEGAISVGDLVAVYGYVAVLLVPVASFIESGGDLSQALVAARRIVAFLALEPESAGTARTGRAPHGPAELYDPVSGARIAPGAFTALASDAPAEAAAVLDRIGGLAPSAATWGGVRLDAVPLDAVRARILVADNESHLFAGPVLDAVEGRAPRDPAAVRRALHTAAAEDVVRALPRGLDTPLDDGGRNVSGGQRQRLRLARALLAEPEVLLAAEPTSAVDAHTEARLAARLRAARAGRTTVVTTTSPLVLDAADTVCHLADGRVAATGTHRALLAAGGAYRALVSRTAEPPAADGDLTAASGGTAVRAAGAVGGDLPDGTGAAEGTR</sequence>
<evidence type="ECO:0000256" key="5">
    <source>
        <dbReference type="SAM" id="Phobius"/>
    </source>
</evidence>
<dbReference type="InterPro" id="IPR036640">
    <property type="entry name" value="ABC1_TM_sf"/>
</dbReference>
<keyword evidence="8" id="KW-0547">Nucleotide-binding</keyword>
<feature type="domain" description="ABC transmembrane type-1" evidence="7">
    <location>
        <begin position="40"/>
        <end position="321"/>
    </location>
</feature>
<dbReference type="EMBL" id="BAABEP010000019">
    <property type="protein sequence ID" value="GAA3732401.1"/>
    <property type="molecule type" value="Genomic_DNA"/>
</dbReference>
<gene>
    <name evidence="8" type="ORF">GCM10023082_32410</name>
</gene>
<evidence type="ECO:0000256" key="2">
    <source>
        <dbReference type="ARBA" id="ARBA00022692"/>
    </source>
</evidence>
<feature type="transmembrane region" description="Helical" evidence="5">
    <location>
        <begin position="153"/>
        <end position="172"/>
    </location>
</feature>
<dbReference type="SUPFAM" id="SSF90123">
    <property type="entry name" value="ABC transporter transmembrane region"/>
    <property type="match status" value="1"/>
</dbReference>
<dbReference type="Proteomes" id="UP001499884">
    <property type="component" value="Unassembled WGS sequence"/>
</dbReference>
<evidence type="ECO:0000259" key="6">
    <source>
        <dbReference type="PROSITE" id="PS50893"/>
    </source>
</evidence>
<feature type="domain" description="ABC transporter" evidence="6">
    <location>
        <begin position="290"/>
        <end position="571"/>
    </location>
</feature>
<dbReference type="InterPro" id="IPR011527">
    <property type="entry name" value="ABC1_TM_dom"/>
</dbReference>
<proteinExistence type="predicted"/>
<comment type="caution">
    <text evidence="8">The sequence shown here is derived from an EMBL/GenBank/DDBJ whole genome shotgun (WGS) entry which is preliminary data.</text>
</comment>
<dbReference type="Pfam" id="PF00664">
    <property type="entry name" value="ABC_membrane"/>
    <property type="match status" value="1"/>
</dbReference>
<keyword evidence="4 5" id="KW-0472">Membrane</keyword>
<keyword evidence="3 5" id="KW-1133">Transmembrane helix</keyword>
<dbReference type="PROSITE" id="PS50893">
    <property type="entry name" value="ABC_TRANSPORTER_2"/>
    <property type="match status" value="1"/>
</dbReference>
<evidence type="ECO:0000256" key="1">
    <source>
        <dbReference type="ARBA" id="ARBA00004651"/>
    </source>
</evidence>
<reference evidence="9" key="1">
    <citation type="journal article" date="2019" name="Int. J. Syst. Evol. Microbiol.">
        <title>The Global Catalogue of Microorganisms (GCM) 10K type strain sequencing project: providing services to taxonomists for standard genome sequencing and annotation.</title>
        <authorList>
            <consortium name="The Broad Institute Genomics Platform"/>
            <consortium name="The Broad Institute Genome Sequencing Center for Infectious Disease"/>
            <person name="Wu L."/>
            <person name="Ma J."/>
        </authorList>
    </citation>
    <scope>NUCLEOTIDE SEQUENCE [LARGE SCALE GENOMIC DNA]</scope>
    <source>
        <strain evidence="9">JCM 30846</strain>
    </source>
</reference>
<protein>
    <submittedName>
        <fullName evidence="8">ABC transporter ATP-binding protein</fullName>
    </submittedName>
</protein>
<comment type="subcellular location">
    <subcellularLocation>
        <location evidence="1">Cell membrane</location>
        <topology evidence="1">Multi-pass membrane protein</topology>
    </subcellularLocation>
</comment>
<dbReference type="SUPFAM" id="SSF52540">
    <property type="entry name" value="P-loop containing nucleoside triphosphate hydrolases"/>
    <property type="match status" value="1"/>
</dbReference>
<keyword evidence="9" id="KW-1185">Reference proteome</keyword>
<dbReference type="InterPro" id="IPR039421">
    <property type="entry name" value="Type_1_exporter"/>
</dbReference>
<feature type="transmembrane region" description="Helical" evidence="5">
    <location>
        <begin position="40"/>
        <end position="59"/>
    </location>
</feature>
<name>A0ABP7F687_9ACTN</name>
<evidence type="ECO:0000256" key="4">
    <source>
        <dbReference type="ARBA" id="ARBA00023136"/>
    </source>
</evidence>
<feature type="transmembrane region" description="Helical" evidence="5">
    <location>
        <begin position="178"/>
        <end position="198"/>
    </location>
</feature>
<organism evidence="8 9">
    <name type="scientific">Streptomyces tremellae</name>
    <dbReference type="NCBI Taxonomy" id="1124239"/>
    <lineage>
        <taxon>Bacteria</taxon>
        <taxon>Bacillati</taxon>
        <taxon>Actinomycetota</taxon>
        <taxon>Actinomycetes</taxon>
        <taxon>Kitasatosporales</taxon>
        <taxon>Streptomycetaceae</taxon>
        <taxon>Streptomyces</taxon>
    </lineage>
</organism>
<evidence type="ECO:0000256" key="3">
    <source>
        <dbReference type="ARBA" id="ARBA00022989"/>
    </source>
</evidence>
<dbReference type="Gene3D" id="3.40.50.300">
    <property type="entry name" value="P-loop containing nucleotide triphosphate hydrolases"/>
    <property type="match status" value="1"/>
</dbReference>
<feature type="transmembrane region" description="Helical" evidence="5">
    <location>
        <begin position="79"/>
        <end position="96"/>
    </location>
</feature>
<dbReference type="InterPro" id="IPR017871">
    <property type="entry name" value="ABC_transporter-like_CS"/>
</dbReference>
<keyword evidence="8" id="KW-0067">ATP-binding</keyword>
<dbReference type="InterPro" id="IPR003439">
    <property type="entry name" value="ABC_transporter-like_ATP-bd"/>
</dbReference>
<dbReference type="InterPro" id="IPR027417">
    <property type="entry name" value="P-loop_NTPase"/>
</dbReference>
<dbReference type="PANTHER" id="PTHR43394:SF1">
    <property type="entry name" value="ATP-BINDING CASSETTE SUB-FAMILY B MEMBER 10, MITOCHONDRIAL"/>
    <property type="match status" value="1"/>
</dbReference>
<dbReference type="PANTHER" id="PTHR43394">
    <property type="entry name" value="ATP-DEPENDENT PERMEASE MDL1, MITOCHONDRIAL"/>
    <property type="match status" value="1"/>
</dbReference>
<evidence type="ECO:0000259" key="7">
    <source>
        <dbReference type="PROSITE" id="PS50929"/>
    </source>
</evidence>
<evidence type="ECO:0000313" key="9">
    <source>
        <dbReference type="Proteomes" id="UP001499884"/>
    </source>
</evidence>
<keyword evidence="2 5" id="KW-0812">Transmembrane</keyword>
<accession>A0ABP7F687</accession>